<reference evidence="12 13" key="1">
    <citation type="journal article" date="2024" name="Nat. Commun.">
        <title>Phylogenomics reveals the evolutionary origins of lichenization in chlorophyte algae.</title>
        <authorList>
            <person name="Puginier C."/>
            <person name="Libourel C."/>
            <person name="Otte J."/>
            <person name="Skaloud P."/>
            <person name="Haon M."/>
            <person name="Grisel S."/>
            <person name="Petersen M."/>
            <person name="Berrin J.G."/>
            <person name="Delaux P.M."/>
            <person name="Dal Grande F."/>
            <person name="Keller J."/>
        </authorList>
    </citation>
    <scope>NUCLEOTIDE SEQUENCE [LARGE SCALE GENOMIC DNA]</scope>
    <source>
        <strain evidence="12 13">SAG 2145</strain>
    </source>
</reference>
<dbReference type="InterPro" id="IPR050749">
    <property type="entry name" value="Glycosyl_Hydrolase_47"/>
</dbReference>
<feature type="active site" description="Proton donor" evidence="6">
    <location>
        <position position="655"/>
    </location>
</feature>
<feature type="binding site" evidence="7">
    <location>
        <position position="765"/>
    </location>
    <ligand>
        <name>Ca(2+)</name>
        <dbReference type="ChEBI" id="CHEBI:29108"/>
    </ligand>
</feature>
<feature type="compositionally biased region" description="Low complexity" evidence="10">
    <location>
        <begin position="229"/>
        <end position="241"/>
    </location>
</feature>
<evidence type="ECO:0000256" key="11">
    <source>
        <dbReference type="SAM" id="SignalP"/>
    </source>
</evidence>
<evidence type="ECO:0000256" key="8">
    <source>
        <dbReference type="PIRSR" id="PIRSR601382-3"/>
    </source>
</evidence>
<evidence type="ECO:0000256" key="5">
    <source>
        <dbReference type="ARBA" id="ARBA00023157"/>
    </source>
</evidence>
<feature type="compositionally biased region" description="Pro residues" evidence="10">
    <location>
        <begin position="217"/>
        <end position="228"/>
    </location>
</feature>
<evidence type="ECO:0000256" key="2">
    <source>
        <dbReference type="ARBA" id="ARBA00004922"/>
    </source>
</evidence>
<feature type="region of interest" description="Disordered" evidence="10">
    <location>
        <begin position="210"/>
        <end position="329"/>
    </location>
</feature>
<dbReference type="Pfam" id="PF01532">
    <property type="entry name" value="Glyco_hydro_47"/>
    <property type="match status" value="1"/>
</dbReference>
<evidence type="ECO:0000256" key="4">
    <source>
        <dbReference type="ARBA" id="ARBA00022801"/>
    </source>
</evidence>
<evidence type="ECO:0000256" key="9">
    <source>
        <dbReference type="RuleBase" id="RU361193"/>
    </source>
</evidence>
<dbReference type="InterPro" id="IPR001382">
    <property type="entry name" value="Glyco_hydro_47"/>
</dbReference>
<evidence type="ECO:0000256" key="7">
    <source>
        <dbReference type="PIRSR" id="PIRSR601382-2"/>
    </source>
</evidence>
<accession>A0AAW1R3T6</accession>
<comment type="pathway">
    <text evidence="2">Protein modification; protein glycosylation.</text>
</comment>
<feature type="compositionally biased region" description="Polar residues" evidence="10">
    <location>
        <begin position="114"/>
        <end position="124"/>
    </location>
</feature>
<dbReference type="EMBL" id="JALJOS010000016">
    <property type="protein sequence ID" value="KAK9828190.1"/>
    <property type="molecule type" value="Genomic_DNA"/>
</dbReference>
<organism evidence="12 13">
    <name type="scientific">Apatococcus lobatus</name>
    <dbReference type="NCBI Taxonomy" id="904363"/>
    <lineage>
        <taxon>Eukaryota</taxon>
        <taxon>Viridiplantae</taxon>
        <taxon>Chlorophyta</taxon>
        <taxon>core chlorophytes</taxon>
        <taxon>Trebouxiophyceae</taxon>
        <taxon>Chlorellales</taxon>
        <taxon>Chlorellaceae</taxon>
        <taxon>Apatococcus</taxon>
    </lineage>
</organism>
<evidence type="ECO:0000256" key="1">
    <source>
        <dbReference type="ARBA" id="ARBA00001913"/>
    </source>
</evidence>
<comment type="similarity">
    <text evidence="3 9">Belongs to the glycosyl hydrolase 47 family.</text>
</comment>
<feature type="region of interest" description="Disordered" evidence="10">
    <location>
        <begin position="110"/>
        <end position="133"/>
    </location>
</feature>
<evidence type="ECO:0000313" key="13">
    <source>
        <dbReference type="Proteomes" id="UP001438707"/>
    </source>
</evidence>
<dbReference type="SUPFAM" id="SSF48225">
    <property type="entry name" value="Seven-hairpin glycosidases"/>
    <property type="match status" value="1"/>
</dbReference>
<dbReference type="EC" id="3.2.1.-" evidence="9"/>
<name>A0AAW1R3T6_9CHLO</name>
<feature type="compositionally biased region" description="Pro residues" evidence="10">
    <location>
        <begin position="265"/>
        <end position="307"/>
    </location>
</feature>
<feature type="disulfide bond" evidence="8">
    <location>
        <begin position="607"/>
        <end position="641"/>
    </location>
</feature>
<feature type="signal peptide" evidence="11">
    <location>
        <begin position="1"/>
        <end position="21"/>
    </location>
</feature>
<protein>
    <recommendedName>
        <fullName evidence="9">alpha-1,2-Mannosidase</fullName>
        <ecNumber evidence="9">3.2.1.-</ecNumber>
    </recommendedName>
</protein>
<feature type="active site" description="Proton donor" evidence="6">
    <location>
        <position position="412"/>
    </location>
</feature>
<dbReference type="GO" id="GO:0004571">
    <property type="term" value="F:mannosyl-oligosaccharide 1,2-alpha-mannosidase activity"/>
    <property type="evidence" value="ECO:0007669"/>
    <property type="project" value="InterPro"/>
</dbReference>
<evidence type="ECO:0000256" key="3">
    <source>
        <dbReference type="ARBA" id="ARBA00007658"/>
    </source>
</evidence>
<dbReference type="InterPro" id="IPR012341">
    <property type="entry name" value="6hp_glycosidase-like_sf"/>
</dbReference>
<evidence type="ECO:0000256" key="6">
    <source>
        <dbReference type="PIRSR" id="PIRSR601382-1"/>
    </source>
</evidence>
<dbReference type="AlphaFoldDB" id="A0AAW1R3T6"/>
<feature type="compositionally biased region" description="Polar residues" evidence="10">
    <location>
        <begin position="320"/>
        <end position="329"/>
    </location>
</feature>
<dbReference type="GO" id="GO:0005783">
    <property type="term" value="C:endoplasmic reticulum"/>
    <property type="evidence" value="ECO:0007669"/>
    <property type="project" value="TreeGrafter"/>
</dbReference>
<sequence>MRGVPMRALLAFACYFQQAWTFTGVGLPAMAHAAALEILQQHHADGVEAKAMDPSQKLEAVQLQQPASGSDGVMIQPQHPAAGIADTDEAQPLQHDEASSATATQPMLAAATPQDVSQFLQQSSGHHRHQKAVPHPELAGALVDAAAEWADQSIQEGALVSGHSRDANHMHHLAAAADSDAESWKWLQAANVAGVAARRLHQDTNSVTNTLLQFSSPSPPPSPPPPSSPSGGSPGSELSSSLQFGSGSSPPPPPPSPSSSSSSRRPPPPPSTSRSTPPPSPPSPVRSPPPPGPVSQPPPSPRQPPLSLPKLAQAPAPSAATGTTDSTKQSAIKNAAQLSFNGYQKYAFGHDQLKPVSQGSSDTFGDIGMTNVDSIDTLYLMGLTSEYRAARNWISSSLGSAINRGVAVDAFETNIRIVGGLMSINDLDPQSAYVDRASEMVEKLQDIFSNNNPLPYNFVNLASGNVFSPYNSNSSVLSEMTTLDLEWAKVGAATGDTSAETQATNVVSKLRSSSNGQALLQTLWNPSSGNSIGSAVTMGSRGDSYYEYLLKYWILRGKSDDSLRTAWVAAMDAMIARLVRRTTPGNFAYVGTSQGGQFNSSMDVFTCFVPGMLSLGITSGAVTGAKAMSYLDLAENVAQTCHMFYTSQPSGLAGELYYFPPGEDLKVDPAMAQSLQRPEAVEGWFYLWRQTGNQKYRDWAWDVFQAWVKHGQTSAGFSGIKDVTQSSPSKDDLQQSYWLAEFLKYEYLIFGPDTQLPLDQWVFNTEAHPFKIIGNGSPSVQAAQGPPANPAAPSG</sequence>
<dbReference type="PRINTS" id="PR00747">
    <property type="entry name" value="GLYHDRLASE47"/>
</dbReference>
<feature type="active site" evidence="6">
    <location>
        <position position="543"/>
    </location>
</feature>
<evidence type="ECO:0000313" key="12">
    <source>
        <dbReference type="EMBL" id="KAK9828190.1"/>
    </source>
</evidence>
<keyword evidence="4 9" id="KW-0378">Hydrolase</keyword>
<dbReference type="GO" id="GO:0016020">
    <property type="term" value="C:membrane"/>
    <property type="evidence" value="ECO:0007669"/>
    <property type="project" value="InterPro"/>
</dbReference>
<dbReference type="GO" id="GO:0005975">
    <property type="term" value="P:carbohydrate metabolic process"/>
    <property type="evidence" value="ECO:0007669"/>
    <property type="project" value="InterPro"/>
</dbReference>
<dbReference type="GO" id="GO:0005509">
    <property type="term" value="F:calcium ion binding"/>
    <property type="evidence" value="ECO:0007669"/>
    <property type="project" value="InterPro"/>
</dbReference>
<evidence type="ECO:0000256" key="10">
    <source>
        <dbReference type="SAM" id="MobiDB-lite"/>
    </source>
</evidence>
<keyword evidence="5 8" id="KW-1015">Disulfide bond</keyword>
<comment type="cofactor">
    <cofactor evidence="1 7">
        <name>Ca(2+)</name>
        <dbReference type="ChEBI" id="CHEBI:29108"/>
    </cofactor>
</comment>
<dbReference type="PANTHER" id="PTHR11742">
    <property type="entry name" value="MANNOSYL-OLIGOSACCHARIDE ALPHA-1,2-MANNOSIDASE-RELATED"/>
    <property type="match status" value="1"/>
</dbReference>
<dbReference type="InterPro" id="IPR036026">
    <property type="entry name" value="Seven-hairpin_glycosidases"/>
</dbReference>
<dbReference type="Proteomes" id="UP001438707">
    <property type="component" value="Unassembled WGS sequence"/>
</dbReference>
<keyword evidence="13" id="KW-1185">Reference proteome</keyword>
<feature type="region of interest" description="Disordered" evidence="10">
    <location>
        <begin position="774"/>
        <end position="795"/>
    </location>
</feature>
<gene>
    <name evidence="12" type="ORF">WJX74_002358</name>
</gene>
<keyword evidence="9" id="KW-0326">Glycosidase</keyword>
<dbReference type="Gene3D" id="1.50.10.10">
    <property type="match status" value="1"/>
</dbReference>
<comment type="caution">
    <text evidence="12">The sequence shown here is derived from an EMBL/GenBank/DDBJ whole genome shotgun (WGS) entry which is preliminary data.</text>
</comment>
<feature type="chain" id="PRO_5043957249" description="alpha-1,2-Mannosidase" evidence="11">
    <location>
        <begin position="22"/>
        <end position="795"/>
    </location>
</feature>
<feature type="active site" evidence="6">
    <location>
        <position position="679"/>
    </location>
</feature>
<feature type="compositionally biased region" description="Low complexity" evidence="10">
    <location>
        <begin position="781"/>
        <end position="795"/>
    </location>
</feature>
<proteinExistence type="inferred from homology"/>
<keyword evidence="7" id="KW-0479">Metal-binding</keyword>
<keyword evidence="11" id="KW-0732">Signal</keyword>
<keyword evidence="7" id="KW-0106">Calcium</keyword>